<gene>
    <name evidence="5" type="ORF">EV653_1888</name>
</gene>
<evidence type="ECO:0000256" key="2">
    <source>
        <dbReference type="ARBA" id="ARBA00023315"/>
    </source>
</evidence>
<evidence type="ECO:0000313" key="6">
    <source>
        <dbReference type="Proteomes" id="UP000295146"/>
    </source>
</evidence>
<dbReference type="Gene3D" id="3.40.630.30">
    <property type="match status" value="1"/>
</dbReference>
<proteinExistence type="inferred from homology"/>
<dbReference type="SUPFAM" id="SSF55729">
    <property type="entry name" value="Acyl-CoA N-acyltransferases (Nat)"/>
    <property type="match status" value="1"/>
</dbReference>
<evidence type="ECO:0000259" key="4">
    <source>
        <dbReference type="PROSITE" id="PS51186"/>
    </source>
</evidence>
<comment type="caution">
    <text evidence="5">The sequence shown here is derived from an EMBL/GenBank/DDBJ whole genome shotgun (WGS) entry which is preliminary data.</text>
</comment>
<keyword evidence="2" id="KW-0012">Acyltransferase</keyword>
<dbReference type="AlphaFoldDB" id="A0A4R8CL35"/>
<evidence type="ECO:0000313" key="5">
    <source>
        <dbReference type="EMBL" id="TDW76730.1"/>
    </source>
</evidence>
<dbReference type="RefSeq" id="WP_134100195.1">
    <property type="nucleotide sequence ID" value="NZ_SODP01000001.1"/>
</dbReference>
<dbReference type="GO" id="GO:0008999">
    <property type="term" value="F:protein-N-terminal-alanine acetyltransferase activity"/>
    <property type="evidence" value="ECO:0007669"/>
    <property type="project" value="TreeGrafter"/>
</dbReference>
<name>A0A4R8CL35_9ACTN</name>
<protein>
    <submittedName>
        <fullName evidence="5">[SSU ribosomal protein S5P]-alanine acetyltransferase</fullName>
    </submittedName>
</protein>
<dbReference type="Proteomes" id="UP000295146">
    <property type="component" value="Unassembled WGS sequence"/>
</dbReference>
<dbReference type="OrthoDB" id="5242221at2"/>
<evidence type="ECO:0000256" key="3">
    <source>
        <dbReference type="ARBA" id="ARBA00038502"/>
    </source>
</evidence>
<dbReference type="InterPro" id="IPR000182">
    <property type="entry name" value="GNAT_dom"/>
</dbReference>
<comment type="similarity">
    <text evidence="3">Belongs to the acetyltransferase family. RimJ subfamily.</text>
</comment>
<dbReference type="GO" id="GO:0005737">
    <property type="term" value="C:cytoplasm"/>
    <property type="evidence" value="ECO:0007669"/>
    <property type="project" value="TreeGrafter"/>
</dbReference>
<sequence>MIEARSLTSDVQLRIATLEDAAALADEYTRSWDHLSPWEPARPDSWFTVAGQRERLASTLERYKNGQVVPWLLVESDRVIGAFTLQDVVAGPFRSASLGYWLAADVTGRGLATLAVEAVAELADTEFKLHRIEASTLKNNIASQRVLQRTGFNQIGFAPTYLHIGGLWQDCNLYQRILNNRAPGA</sequence>
<dbReference type="InterPro" id="IPR016181">
    <property type="entry name" value="Acyl_CoA_acyltransferase"/>
</dbReference>
<organism evidence="5 6">
    <name type="scientific">Kribbella pratensis</name>
    <dbReference type="NCBI Taxonomy" id="2512112"/>
    <lineage>
        <taxon>Bacteria</taxon>
        <taxon>Bacillati</taxon>
        <taxon>Actinomycetota</taxon>
        <taxon>Actinomycetes</taxon>
        <taxon>Propionibacteriales</taxon>
        <taxon>Kribbellaceae</taxon>
        <taxon>Kribbella</taxon>
    </lineage>
</organism>
<evidence type="ECO:0000256" key="1">
    <source>
        <dbReference type="ARBA" id="ARBA00022679"/>
    </source>
</evidence>
<dbReference type="PANTHER" id="PTHR43792">
    <property type="entry name" value="GNAT FAMILY, PUTATIVE (AFU_ORTHOLOGUE AFUA_3G00765)-RELATED-RELATED"/>
    <property type="match status" value="1"/>
</dbReference>
<dbReference type="InterPro" id="IPR051531">
    <property type="entry name" value="N-acetyltransferase"/>
</dbReference>
<dbReference type="PANTHER" id="PTHR43792:SF8">
    <property type="entry name" value="[RIBOSOMAL PROTEIN US5]-ALANINE N-ACETYLTRANSFERASE"/>
    <property type="match status" value="1"/>
</dbReference>
<reference evidence="5 6" key="1">
    <citation type="submission" date="2019-03" db="EMBL/GenBank/DDBJ databases">
        <title>Genomic Encyclopedia of Type Strains, Phase III (KMG-III): the genomes of soil and plant-associated and newly described type strains.</title>
        <authorList>
            <person name="Whitman W."/>
        </authorList>
    </citation>
    <scope>NUCLEOTIDE SEQUENCE [LARGE SCALE GENOMIC DNA]</scope>
    <source>
        <strain evidence="5 6">VKM Ac-2573</strain>
    </source>
</reference>
<dbReference type="EMBL" id="SODP01000001">
    <property type="protein sequence ID" value="TDW76730.1"/>
    <property type="molecule type" value="Genomic_DNA"/>
</dbReference>
<dbReference type="GO" id="GO:0005840">
    <property type="term" value="C:ribosome"/>
    <property type="evidence" value="ECO:0007669"/>
    <property type="project" value="UniProtKB-KW"/>
</dbReference>
<feature type="domain" description="N-acetyltransferase" evidence="4">
    <location>
        <begin position="11"/>
        <end position="174"/>
    </location>
</feature>
<dbReference type="PROSITE" id="PS51186">
    <property type="entry name" value="GNAT"/>
    <property type="match status" value="1"/>
</dbReference>
<keyword evidence="5" id="KW-0689">Ribosomal protein</keyword>
<dbReference type="Pfam" id="PF13302">
    <property type="entry name" value="Acetyltransf_3"/>
    <property type="match status" value="1"/>
</dbReference>
<keyword evidence="5" id="KW-0687">Ribonucleoprotein</keyword>
<accession>A0A4R8CL35</accession>
<keyword evidence="1" id="KW-0808">Transferase</keyword>
<keyword evidence="6" id="KW-1185">Reference proteome</keyword>